<accession>A0A8J3EN32</accession>
<evidence type="ECO:0000259" key="3">
    <source>
        <dbReference type="PROSITE" id="PS51186"/>
    </source>
</evidence>
<evidence type="ECO:0000313" key="5">
    <source>
        <dbReference type="Proteomes" id="UP000656813"/>
    </source>
</evidence>
<organism evidence="4 5">
    <name type="scientific">Pullulanibacillus pueri</name>
    <dbReference type="NCBI Taxonomy" id="1437324"/>
    <lineage>
        <taxon>Bacteria</taxon>
        <taxon>Bacillati</taxon>
        <taxon>Bacillota</taxon>
        <taxon>Bacilli</taxon>
        <taxon>Bacillales</taxon>
        <taxon>Sporolactobacillaceae</taxon>
        <taxon>Pullulanibacillus</taxon>
    </lineage>
</organism>
<evidence type="ECO:0000256" key="1">
    <source>
        <dbReference type="ARBA" id="ARBA00022679"/>
    </source>
</evidence>
<keyword evidence="2" id="KW-0012">Acyltransferase</keyword>
<dbReference type="Proteomes" id="UP000656813">
    <property type="component" value="Unassembled WGS sequence"/>
</dbReference>
<dbReference type="PANTHER" id="PTHR43877">
    <property type="entry name" value="AMINOALKYLPHOSPHONATE N-ACETYLTRANSFERASE-RELATED-RELATED"/>
    <property type="match status" value="1"/>
</dbReference>
<proteinExistence type="predicted"/>
<name>A0A8J3EN32_9BACL</name>
<keyword evidence="5" id="KW-1185">Reference proteome</keyword>
<evidence type="ECO:0000256" key="2">
    <source>
        <dbReference type="ARBA" id="ARBA00023315"/>
    </source>
</evidence>
<dbReference type="Gene3D" id="3.40.630.30">
    <property type="match status" value="1"/>
</dbReference>
<dbReference type="SUPFAM" id="SSF55729">
    <property type="entry name" value="Acyl-CoA N-acyltransferases (Nat)"/>
    <property type="match status" value="1"/>
</dbReference>
<sequence>MRRVEQSDMITHYRKARNSDKEALYVLAKCLAMSFYVNQDDFSNVFNALIIDINVDVIVAERDQKLIGYVFVLHHPAFYANGNISWVEELFVMEKHRGQHVGRHLMEAAEQLSKERGSKLIALATRRASQFYKSIGYSESATYFKKHFD</sequence>
<dbReference type="PROSITE" id="PS51186">
    <property type="entry name" value="GNAT"/>
    <property type="match status" value="1"/>
</dbReference>
<dbReference type="InterPro" id="IPR016181">
    <property type="entry name" value="Acyl_CoA_acyltransferase"/>
</dbReference>
<keyword evidence="1" id="KW-0808">Transferase</keyword>
<dbReference type="CDD" id="cd04301">
    <property type="entry name" value="NAT_SF"/>
    <property type="match status" value="1"/>
</dbReference>
<dbReference type="Pfam" id="PF13508">
    <property type="entry name" value="Acetyltransf_7"/>
    <property type="match status" value="1"/>
</dbReference>
<reference evidence="4" key="1">
    <citation type="journal article" date="2014" name="Int. J. Syst. Evol. Microbiol.">
        <title>Complete genome sequence of Corynebacterium casei LMG S-19264T (=DSM 44701T), isolated from a smear-ripened cheese.</title>
        <authorList>
            <consortium name="US DOE Joint Genome Institute (JGI-PGF)"/>
            <person name="Walter F."/>
            <person name="Albersmeier A."/>
            <person name="Kalinowski J."/>
            <person name="Ruckert C."/>
        </authorList>
    </citation>
    <scope>NUCLEOTIDE SEQUENCE</scope>
    <source>
        <strain evidence="4">CGMCC 1.12777</strain>
    </source>
</reference>
<dbReference type="EMBL" id="BMFV01000033">
    <property type="protein sequence ID" value="GGH86602.1"/>
    <property type="molecule type" value="Genomic_DNA"/>
</dbReference>
<gene>
    <name evidence="4" type="ORF">GCM10007096_34690</name>
</gene>
<dbReference type="AlphaFoldDB" id="A0A8J3EN32"/>
<reference evidence="4" key="2">
    <citation type="submission" date="2020-09" db="EMBL/GenBank/DDBJ databases">
        <authorList>
            <person name="Sun Q."/>
            <person name="Zhou Y."/>
        </authorList>
    </citation>
    <scope>NUCLEOTIDE SEQUENCE</scope>
    <source>
        <strain evidence="4">CGMCC 1.12777</strain>
    </source>
</reference>
<dbReference type="InterPro" id="IPR050832">
    <property type="entry name" value="Bact_Acetyltransf"/>
</dbReference>
<evidence type="ECO:0000313" key="4">
    <source>
        <dbReference type="EMBL" id="GGH86602.1"/>
    </source>
</evidence>
<dbReference type="InterPro" id="IPR000182">
    <property type="entry name" value="GNAT_dom"/>
</dbReference>
<protein>
    <submittedName>
        <fullName evidence="4">N-acetyltransferase</fullName>
    </submittedName>
</protein>
<comment type="caution">
    <text evidence="4">The sequence shown here is derived from an EMBL/GenBank/DDBJ whole genome shotgun (WGS) entry which is preliminary data.</text>
</comment>
<dbReference type="GO" id="GO:0016747">
    <property type="term" value="F:acyltransferase activity, transferring groups other than amino-acyl groups"/>
    <property type="evidence" value="ECO:0007669"/>
    <property type="project" value="InterPro"/>
</dbReference>
<feature type="domain" description="N-acetyltransferase" evidence="3">
    <location>
        <begin position="1"/>
        <end position="149"/>
    </location>
</feature>